<evidence type="ECO:0000313" key="2">
    <source>
        <dbReference type="EMBL" id="CAG8833848.1"/>
    </source>
</evidence>
<feature type="coiled-coil region" evidence="1">
    <location>
        <begin position="204"/>
        <end position="238"/>
    </location>
</feature>
<organism evidence="2 3">
    <name type="scientific">Gigaspora margarita</name>
    <dbReference type="NCBI Taxonomy" id="4874"/>
    <lineage>
        <taxon>Eukaryota</taxon>
        <taxon>Fungi</taxon>
        <taxon>Fungi incertae sedis</taxon>
        <taxon>Mucoromycota</taxon>
        <taxon>Glomeromycotina</taxon>
        <taxon>Glomeromycetes</taxon>
        <taxon>Diversisporales</taxon>
        <taxon>Gigasporaceae</taxon>
        <taxon>Gigaspora</taxon>
    </lineage>
</organism>
<proteinExistence type="predicted"/>
<protein>
    <submittedName>
        <fullName evidence="2">4952_t:CDS:1</fullName>
    </submittedName>
</protein>
<accession>A0ABN7WJF4</accession>
<gene>
    <name evidence="2" type="ORF">GMARGA_LOCUS31758</name>
</gene>
<sequence length="302" mass="36531">MKMKILVEPFNHYLKKDQNKLCNSHLNNDESETEKKSYLISQNEYFYDKKCVKEYFEELNEYHKKLTYRTIINGDKIDEKNIDDQINILRKSCSDEYDSLFCNLNVIRGDTNEPFDNYSQKDNKVDDEKLQSYKIRNRKTFYLFNKKDDEKLQFSQYHKIRNRRTLSFYDFAEPNKTHEFQSLRATKKNEADLSNCITSRMNEIDILNDSIKNVKLQLQELRSLFEVSKNEKKDLEQKFCHLEKDLKQVLESLRTIRKEHCQLKEEWRVTNAKFQKEYFALYNFHKFGERDGDVRCMNGVRA</sequence>
<keyword evidence="1" id="KW-0175">Coiled coil</keyword>
<reference evidence="2 3" key="1">
    <citation type="submission" date="2021-06" db="EMBL/GenBank/DDBJ databases">
        <authorList>
            <person name="Kallberg Y."/>
            <person name="Tangrot J."/>
            <person name="Rosling A."/>
        </authorList>
    </citation>
    <scope>NUCLEOTIDE SEQUENCE [LARGE SCALE GENOMIC DNA]</scope>
    <source>
        <strain evidence="2 3">120-4 pot B 10/14</strain>
    </source>
</reference>
<evidence type="ECO:0000256" key="1">
    <source>
        <dbReference type="SAM" id="Coils"/>
    </source>
</evidence>
<name>A0ABN7WJF4_GIGMA</name>
<comment type="caution">
    <text evidence="2">The sequence shown here is derived from an EMBL/GenBank/DDBJ whole genome shotgun (WGS) entry which is preliminary data.</text>
</comment>
<dbReference type="EMBL" id="CAJVQB010048140">
    <property type="protein sequence ID" value="CAG8833848.1"/>
    <property type="molecule type" value="Genomic_DNA"/>
</dbReference>
<dbReference type="Proteomes" id="UP000789901">
    <property type="component" value="Unassembled WGS sequence"/>
</dbReference>
<evidence type="ECO:0000313" key="3">
    <source>
        <dbReference type="Proteomes" id="UP000789901"/>
    </source>
</evidence>
<keyword evidence="3" id="KW-1185">Reference proteome</keyword>